<sequence>MGAQELDLAGLRRVYGRAGSRCFYALVARNARHWGWTEPGQSKWRLWRAQRQVEDVLGRKLALPAGARVLDAGCGSGVVARAMATRFGLLVAGVDVLDVLLAEARRLSARAALADRTAFTGGDYHRLPFGDGEFDGAYSMETLVHSYDPRRALAEFHRVLRPGGRLVLIGPMSLGPLEEMEPGVRTVLEPYLDAHVLPGARIYHARNLPRLLAEAGFEVEEALDATPYYLPTTEALHVYFRLPWELVRRFGDPAKWLNLRTTVEMYAVRNVTGWYVHTAVKPSR</sequence>
<evidence type="ECO:0000259" key="2">
    <source>
        <dbReference type="Pfam" id="PF08241"/>
    </source>
</evidence>
<dbReference type="InterPro" id="IPR050447">
    <property type="entry name" value="Erg6_SMT_methyltransf"/>
</dbReference>
<dbReference type="GO" id="GO:0006696">
    <property type="term" value="P:ergosterol biosynthetic process"/>
    <property type="evidence" value="ECO:0007669"/>
    <property type="project" value="TreeGrafter"/>
</dbReference>
<keyword evidence="1" id="KW-0808">Transferase</keyword>
<evidence type="ECO:0000256" key="1">
    <source>
        <dbReference type="ARBA" id="ARBA00022679"/>
    </source>
</evidence>
<keyword evidence="4" id="KW-1185">Reference proteome</keyword>
<comment type="caution">
    <text evidence="3">The sequence shown here is derived from an EMBL/GenBank/DDBJ whole genome shotgun (WGS) entry which is preliminary data.</text>
</comment>
<dbReference type="EMBL" id="JZKH01000006">
    <property type="protein sequence ID" value="KJS63096.1"/>
    <property type="molecule type" value="Genomic_DNA"/>
</dbReference>
<dbReference type="PANTHER" id="PTHR44068">
    <property type="entry name" value="ZGC:194242"/>
    <property type="match status" value="1"/>
</dbReference>
<dbReference type="AlphaFoldDB" id="A0A0F2TKR9"/>
<evidence type="ECO:0000313" key="4">
    <source>
        <dbReference type="Proteomes" id="UP000033699"/>
    </source>
</evidence>
<dbReference type="Pfam" id="PF08241">
    <property type="entry name" value="Methyltransf_11"/>
    <property type="match status" value="1"/>
</dbReference>
<dbReference type="SUPFAM" id="SSF53335">
    <property type="entry name" value="S-adenosyl-L-methionine-dependent methyltransferases"/>
    <property type="match status" value="1"/>
</dbReference>
<dbReference type="GO" id="GO:0003838">
    <property type="term" value="F:sterol 24-C-methyltransferase activity"/>
    <property type="evidence" value="ECO:0007669"/>
    <property type="project" value="TreeGrafter"/>
</dbReference>
<name>A0A0F2TKR9_STRR3</name>
<gene>
    <name evidence="3" type="ORF">VM95_05125</name>
</gene>
<dbReference type="InterPro" id="IPR013216">
    <property type="entry name" value="Methyltransf_11"/>
</dbReference>
<dbReference type="RefSeq" id="WP_045692813.1">
    <property type="nucleotide sequence ID" value="NZ_JZKH01000006.1"/>
</dbReference>
<dbReference type="PANTHER" id="PTHR44068:SF1">
    <property type="entry name" value="HYPOTHETICAL LOC100005854"/>
    <property type="match status" value="1"/>
</dbReference>
<dbReference type="CDD" id="cd02440">
    <property type="entry name" value="AdoMet_MTases"/>
    <property type="match status" value="1"/>
</dbReference>
<proteinExistence type="predicted"/>
<dbReference type="Proteomes" id="UP000033699">
    <property type="component" value="Unassembled WGS sequence"/>
</dbReference>
<dbReference type="InterPro" id="IPR029063">
    <property type="entry name" value="SAM-dependent_MTases_sf"/>
</dbReference>
<dbReference type="Gene3D" id="3.40.50.150">
    <property type="entry name" value="Vaccinia Virus protein VP39"/>
    <property type="match status" value="1"/>
</dbReference>
<dbReference type="PATRIC" id="fig|359131.3.peg.5598"/>
<dbReference type="OrthoDB" id="9769602at2"/>
<protein>
    <recommendedName>
        <fullName evidence="2">Methyltransferase type 11 domain-containing protein</fullName>
    </recommendedName>
</protein>
<organism evidence="3 4">
    <name type="scientific">Streptomyces rubellomurinus (strain ATCC 31215)</name>
    <dbReference type="NCBI Taxonomy" id="359131"/>
    <lineage>
        <taxon>Bacteria</taxon>
        <taxon>Bacillati</taxon>
        <taxon>Actinomycetota</taxon>
        <taxon>Actinomycetes</taxon>
        <taxon>Kitasatosporales</taxon>
        <taxon>Streptomycetaceae</taxon>
        <taxon>Streptomyces</taxon>
    </lineage>
</organism>
<accession>A0A0F2TKR9</accession>
<feature type="domain" description="Methyltransferase type 11" evidence="2">
    <location>
        <begin position="70"/>
        <end position="168"/>
    </location>
</feature>
<evidence type="ECO:0000313" key="3">
    <source>
        <dbReference type="EMBL" id="KJS63096.1"/>
    </source>
</evidence>
<reference evidence="3 4" key="1">
    <citation type="submission" date="2015-02" db="EMBL/GenBank/DDBJ databases">
        <authorList>
            <person name="Ju K.-S."/>
            <person name="Doroghazi J.R."/>
            <person name="Metcalf W."/>
        </authorList>
    </citation>
    <scope>NUCLEOTIDE SEQUENCE [LARGE SCALE GENOMIC DNA]</scope>
    <source>
        <strain evidence="3 4">ATCC 31215</strain>
    </source>
</reference>